<evidence type="ECO:0000256" key="2">
    <source>
        <dbReference type="ARBA" id="ARBA00010663"/>
    </source>
</evidence>
<keyword evidence="5" id="KW-0297">G-protein coupled receptor</keyword>
<dbReference type="Proteomes" id="UP000322000">
    <property type="component" value="Chromosome 9"/>
</dbReference>
<evidence type="ECO:0000256" key="6">
    <source>
        <dbReference type="ARBA" id="ARBA00023136"/>
    </source>
</evidence>
<dbReference type="PANTHER" id="PTHR45695:SF9">
    <property type="entry name" value="LEUCOKININ RECEPTOR"/>
    <property type="match status" value="1"/>
</dbReference>
<evidence type="ECO:0000313" key="12">
    <source>
        <dbReference type="RefSeq" id="XP_026733043.1"/>
    </source>
</evidence>
<accession>A0A7E5VXH8</accession>
<feature type="transmembrane region" description="Helical" evidence="9">
    <location>
        <begin position="164"/>
        <end position="182"/>
    </location>
</feature>
<evidence type="ECO:0000259" key="10">
    <source>
        <dbReference type="PROSITE" id="PS50262"/>
    </source>
</evidence>
<comment type="subcellular location">
    <subcellularLocation>
        <location evidence="1">Membrane</location>
        <topology evidence="1">Multi-pass membrane protein</topology>
    </subcellularLocation>
</comment>
<feature type="transmembrane region" description="Helical" evidence="9">
    <location>
        <begin position="259"/>
        <end position="277"/>
    </location>
</feature>
<dbReference type="FunCoup" id="A0A7E5VXH8">
    <property type="interactions" value="18"/>
</dbReference>
<evidence type="ECO:0000256" key="5">
    <source>
        <dbReference type="ARBA" id="ARBA00023040"/>
    </source>
</evidence>
<feature type="transmembrane region" description="Helical" evidence="9">
    <location>
        <begin position="53"/>
        <end position="73"/>
    </location>
</feature>
<dbReference type="GeneID" id="113497637"/>
<dbReference type="Gene3D" id="1.20.1070.10">
    <property type="entry name" value="Rhodopsin 7-helix transmembrane proteins"/>
    <property type="match status" value="1"/>
</dbReference>
<reference evidence="12" key="1">
    <citation type="submission" date="2025-08" db="UniProtKB">
        <authorList>
            <consortium name="RefSeq"/>
        </authorList>
    </citation>
    <scope>IDENTIFICATION</scope>
</reference>
<dbReference type="InParanoid" id="A0A7E5VXH8"/>
<dbReference type="PANTHER" id="PTHR45695">
    <property type="entry name" value="LEUCOKININ RECEPTOR-RELATED"/>
    <property type="match status" value="1"/>
</dbReference>
<comment type="similarity">
    <text evidence="2">Belongs to the G-protein coupled receptor 1 family.</text>
</comment>
<keyword evidence="11" id="KW-1185">Reference proteome</keyword>
<dbReference type="OrthoDB" id="9946013at2759"/>
<protein>
    <submittedName>
        <fullName evidence="12">Neuropeptide FF receptor 2</fullName>
    </submittedName>
</protein>
<keyword evidence="7 12" id="KW-0675">Receptor</keyword>
<dbReference type="PRINTS" id="PR00237">
    <property type="entry name" value="GPCRRHODOPSN"/>
</dbReference>
<evidence type="ECO:0000256" key="1">
    <source>
        <dbReference type="ARBA" id="ARBA00004141"/>
    </source>
</evidence>
<gene>
    <name evidence="12" type="primary">LOC113497637</name>
</gene>
<feature type="transmembrane region" description="Helical" evidence="9">
    <location>
        <begin position="125"/>
        <end position="143"/>
    </location>
</feature>
<evidence type="ECO:0000256" key="4">
    <source>
        <dbReference type="ARBA" id="ARBA00022989"/>
    </source>
</evidence>
<evidence type="ECO:0000313" key="11">
    <source>
        <dbReference type="Proteomes" id="UP000322000"/>
    </source>
</evidence>
<dbReference type="AlphaFoldDB" id="A0A7E5VXH8"/>
<dbReference type="InterPro" id="IPR017452">
    <property type="entry name" value="GPCR_Rhodpsn_7TM"/>
</dbReference>
<keyword evidence="4 9" id="KW-1133">Transmembrane helix</keyword>
<organism evidence="11 12">
    <name type="scientific">Trichoplusia ni</name>
    <name type="common">Cabbage looper</name>
    <dbReference type="NCBI Taxonomy" id="7111"/>
    <lineage>
        <taxon>Eukaryota</taxon>
        <taxon>Metazoa</taxon>
        <taxon>Ecdysozoa</taxon>
        <taxon>Arthropoda</taxon>
        <taxon>Hexapoda</taxon>
        <taxon>Insecta</taxon>
        <taxon>Pterygota</taxon>
        <taxon>Neoptera</taxon>
        <taxon>Endopterygota</taxon>
        <taxon>Lepidoptera</taxon>
        <taxon>Glossata</taxon>
        <taxon>Ditrysia</taxon>
        <taxon>Noctuoidea</taxon>
        <taxon>Noctuidae</taxon>
        <taxon>Plusiinae</taxon>
        <taxon>Trichoplusia</taxon>
    </lineage>
</organism>
<dbReference type="KEGG" id="tnl:113497637"/>
<dbReference type="RefSeq" id="XP_026733043.1">
    <property type="nucleotide sequence ID" value="XM_026877242.1"/>
</dbReference>
<keyword evidence="3 9" id="KW-0812">Transmembrane</keyword>
<dbReference type="CTD" id="100187574"/>
<evidence type="ECO:0000256" key="9">
    <source>
        <dbReference type="SAM" id="Phobius"/>
    </source>
</evidence>
<dbReference type="GO" id="GO:0004930">
    <property type="term" value="F:G protein-coupled receptor activity"/>
    <property type="evidence" value="ECO:0007669"/>
    <property type="project" value="UniProtKB-KW"/>
</dbReference>
<dbReference type="Pfam" id="PF00001">
    <property type="entry name" value="7tm_1"/>
    <property type="match status" value="1"/>
</dbReference>
<proteinExistence type="inferred from homology"/>
<evidence type="ECO:0000256" key="8">
    <source>
        <dbReference type="ARBA" id="ARBA00023224"/>
    </source>
</evidence>
<dbReference type="PROSITE" id="PS50262">
    <property type="entry name" value="G_PROTEIN_RECEP_F1_2"/>
    <property type="match status" value="1"/>
</dbReference>
<evidence type="ECO:0000256" key="7">
    <source>
        <dbReference type="ARBA" id="ARBA00023170"/>
    </source>
</evidence>
<feature type="transmembrane region" description="Helical" evidence="9">
    <location>
        <begin position="297"/>
        <end position="323"/>
    </location>
</feature>
<evidence type="ECO:0000256" key="3">
    <source>
        <dbReference type="ARBA" id="ARBA00022692"/>
    </source>
</evidence>
<keyword evidence="6 9" id="KW-0472">Membrane</keyword>
<dbReference type="SUPFAM" id="SSF81321">
    <property type="entry name" value="Family A G protein-coupled receptor-like"/>
    <property type="match status" value="1"/>
</dbReference>
<dbReference type="GO" id="GO:0005886">
    <property type="term" value="C:plasma membrane"/>
    <property type="evidence" value="ECO:0007669"/>
    <property type="project" value="TreeGrafter"/>
</dbReference>
<dbReference type="InterPro" id="IPR000276">
    <property type="entry name" value="GPCR_Rhodpsn"/>
</dbReference>
<feature type="transmembrane region" description="Helical" evidence="9">
    <location>
        <begin position="208"/>
        <end position="232"/>
    </location>
</feature>
<keyword evidence="8" id="KW-0807">Transducer</keyword>
<name>A0A7E5VXH8_TRINI</name>
<sequence>MDESDFDEIIQSPRTLSNWSLDYLENIDTSKYPFPNTLWHIKPAKEIALKTSAMVIIGVLGIFLNSIILIILIKNRWMWTASNCLIGNLALTDLFTLICCPWFMLVRDFYQNYVLKNFGCRFEGFFQASFLLSSVCAILLVSYDRLAAAALTAEARITLKSAPRLIIASWVLATALSLPWALKRDYVERQWLDHLETFCMEDVAVLGIFWHFLLTLLVWVPLGLMVGTYGTIMWRLERSSRELSSRGGGQFVVRARGRALRITSLVLLAAVVCRIPYTTLIYWRHNNDDKINSVKGAYAVMWFVANYLMYLNCAINPLIYGFTNARFRKAMDRTPGIACFKFGSWCCIFTMFSRKQIQITDKNTEKIFVIGKSPKPRQKLSHVLKNILHINKDRVEFIVKADEVTTKPTKVTPIKTEQA</sequence>
<feature type="domain" description="G-protein coupled receptors family 1 profile" evidence="10">
    <location>
        <begin position="64"/>
        <end position="320"/>
    </location>
</feature>
<feature type="transmembrane region" description="Helical" evidence="9">
    <location>
        <begin position="85"/>
        <end position="105"/>
    </location>
</feature>